<dbReference type="GO" id="GO:0005921">
    <property type="term" value="C:gap junction"/>
    <property type="evidence" value="ECO:0007669"/>
    <property type="project" value="UniProtKB-UniRule"/>
</dbReference>
<dbReference type="PANTHER" id="PTHR11893:SF36">
    <property type="entry name" value="INNEXIN-5"/>
    <property type="match status" value="1"/>
</dbReference>
<feature type="transmembrane region" description="Helical" evidence="9">
    <location>
        <begin position="293"/>
        <end position="315"/>
    </location>
</feature>
<dbReference type="PROSITE" id="PS51013">
    <property type="entry name" value="PANNEXIN"/>
    <property type="match status" value="1"/>
</dbReference>
<reference evidence="11 12" key="1">
    <citation type="submission" date="2024-04" db="EMBL/GenBank/DDBJ databases">
        <authorList>
            <consortium name="Genoscope - CEA"/>
            <person name="William W."/>
        </authorList>
    </citation>
    <scope>NUCLEOTIDE SEQUENCE [LARGE SCALE GENOMIC DNA]</scope>
</reference>
<keyword evidence="5 9" id="KW-1133">Transmembrane helix</keyword>
<keyword evidence="4 9" id="KW-0812">Transmembrane</keyword>
<dbReference type="Pfam" id="PF00876">
    <property type="entry name" value="Innexin"/>
    <property type="match status" value="1"/>
</dbReference>
<dbReference type="GO" id="GO:0034220">
    <property type="term" value="P:monoatomic ion transmembrane transport"/>
    <property type="evidence" value="ECO:0007669"/>
    <property type="project" value="UniProtKB-KW"/>
</dbReference>
<comment type="caution">
    <text evidence="9">Lacks conserved residue(s) required for the propagation of feature annotation.</text>
</comment>
<evidence type="ECO:0000313" key="12">
    <source>
        <dbReference type="Proteomes" id="UP001497497"/>
    </source>
</evidence>
<comment type="function">
    <text evidence="9">Structural component of the gap junctions.</text>
</comment>
<evidence type="ECO:0000256" key="8">
    <source>
        <dbReference type="ARBA" id="ARBA00023303"/>
    </source>
</evidence>
<dbReference type="AlphaFoldDB" id="A0AAV2HAV8"/>
<comment type="caution">
    <text evidence="11">The sequence shown here is derived from an EMBL/GenBank/DDBJ whole genome shotgun (WGS) entry which is preliminary data.</text>
</comment>
<keyword evidence="3" id="KW-1003">Cell membrane</keyword>
<evidence type="ECO:0000256" key="5">
    <source>
        <dbReference type="ARBA" id="ARBA00022989"/>
    </source>
</evidence>
<evidence type="ECO:0000256" key="3">
    <source>
        <dbReference type="ARBA" id="ARBA00022475"/>
    </source>
</evidence>
<keyword evidence="2 9" id="KW-0813">Transport</keyword>
<feature type="transmembrane region" description="Helical" evidence="9">
    <location>
        <begin position="213"/>
        <end position="238"/>
    </location>
</feature>
<organism evidence="11 12">
    <name type="scientific">Lymnaea stagnalis</name>
    <name type="common">Great pond snail</name>
    <name type="synonym">Helix stagnalis</name>
    <dbReference type="NCBI Taxonomy" id="6523"/>
    <lineage>
        <taxon>Eukaryota</taxon>
        <taxon>Metazoa</taxon>
        <taxon>Spiralia</taxon>
        <taxon>Lophotrochozoa</taxon>
        <taxon>Mollusca</taxon>
        <taxon>Gastropoda</taxon>
        <taxon>Heterobranchia</taxon>
        <taxon>Euthyneura</taxon>
        <taxon>Panpulmonata</taxon>
        <taxon>Hygrophila</taxon>
        <taxon>Lymnaeoidea</taxon>
        <taxon>Lymnaeidae</taxon>
        <taxon>Lymnaea</taxon>
    </lineage>
</organism>
<sequence>MAPVIATILTNFANIALRSRVRDDDVIDQLNHWATVGLLFALAMGAGAKQYVGDPIHCWVPAQYTKKHFQQYSDSYCWVFPMYNIPFDEPIPFAPDDRRYNDIGYYRWVFIVFLLQAFLFKFPHMVWQQLKNYSGVNVSKIVGMALDTSMLTQEKRDEKMGHIAHFIDRWLVTYSQYRYNALTNFRDKFSRVMFCFGKRSGTYLNGLYMFVKLLYLANVIGQFFLLSAFLDINFWMFGIKAMETMAKKGNWQDHYTFPRVGMCDYKIRQLQNLQTFSVQCVLSINLFLEKMYLIFWFWLVMLLVFNSVNLLHWLLRALVPHTGENFLSKYLTLLNINTKNETKIFKRFVSNYLRTDGVFMMRIVAGNIGDMLTLDLVSQLWKMYKQHHGLKDSEDVNQNLGPNGKPASPTAPEVEDNDDDLPPKKFD</sequence>
<feature type="transmembrane region" description="Helical" evidence="9">
    <location>
        <begin position="108"/>
        <end position="127"/>
    </location>
</feature>
<keyword evidence="8 9" id="KW-0407">Ion channel</keyword>
<gene>
    <name evidence="9" type="primary">inx</name>
    <name evidence="11" type="ORF">GSLYS_00004503001</name>
</gene>
<comment type="similarity">
    <text evidence="9">Belongs to the pannexin family.</text>
</comment>
<proteinExistence type="inferred from homology"/>
<evidence type="ECO:0000256" key="2">
    <source>
        <dbReference type="ARBA" id="ARBA00022448"/>
    </source>
</evidence>
<dbReference type="GO" id="GO:0005886">
    <property type="term" value="C:plasma membrane"/>
    <property type="evidence" value="ECO:0007669"/>
    <property type="project" value="UniProtKB-SubCell"/>
</dbReference>
<keyword evidence="7 9" id="KW-0472">Membrane</keyword>
<accession>A0AAV2HAV8</accession>
<name>A0AAV2HAV8_LYMST</name>
<evidence type="ECO:0000256" key="9">
    <source>
        <dbReference type="RuleBase" id="RU010713"/>
    </source>
</evidence>
<dbReference type="Proteomes" id="UP001497497">
    <property type="component" value="Unassembled WGS sequence"/>
</dbReference>
<evidence type="ECO:0000256" key="1">
    <source>
        <dbReference type="ARBA" id="ARBA00004651"/>
    </source>
</evidence>
<dbReference type="InterPro" id="IPR000990">
    <property type="entry name" value="Innexin"/>
</dbReference>
<dbReference type="PANTHER" id="PTHR11893">
    <property type="entry name" value="INNEXIN"/>
    <property type="match status" value="1"/>
</dbReference>
<keyword evidence="12" id="KW-1185">Reference proteome</keyword>
<keyword evidence="6 9" id="KW-0406">Ion transport</keyword>
<protein>
    <recommendedName>
        <fullName evidence="9">Innexin</fullName>
    </recommendedName>
</protein>
<dbReference type="EMBL" id="CAXITT010000068">
    <property type="protein sequence ID" value="CAL1530370.1"/>
    <property type="molecule type" value="Genomic_DNA"/>
</dbReference>
<dbReference type="PRINTS" id="PR01262">
    <property type="entry name" value="INNEXIN"/>
</dbReference>
<evidence type="ECO:0000256" key="7">
    <source>
        <dbReference type="ARBA" id="ARBA00023136"/>
    </source>
</evidence>
<evidence type="ECO:0000256" key="6">
    <source>
        <dbReference type="ARBA" id="ARBA00023065"/>
    </source>
</evidence>
<comment type="subcellular location">
    <subcellularLocation>
        <location evidence="1 9">Cell membrane</location>
        <topology evidence="1 9">Multi-pass membrane protein</topology>
    </subcellularLocation>
</comment>
<evidence type="ECO:0000256" key="4">
    <source>
        <dbReference type="ARBA" id="ARBA00022692"/>
    </source>
</evidence>
<evidence type="ECO:0000313" key="11">
    <source>
        <dbReference type="EMBL" id="CAL1530370.1"/>
    </source>
</evidence>
<evidence type="ECO:0000256" key="10">
    <source>
        <dbReference type="SAM" id="MobiDB-lite"/>
    </source>
</evidence>
<feature type="region of interest" description="Disordered" evidence="10">
    <location>
        <begin position="392"/>
        <end position="427"/>
    </location>
</feature>